<evidence type="ECO:0000259" key="1">
    <source>
        <dbReference type="Pfam" id="PF01325"/>
    </source>
</evidence>
<dbReference type="Pfam" id="PF01325">
    <property type="entry name" value="Fe_dep_repress"/>
    <property type="match status" value="1"/>
</dbReference>
<organism evidence="2">
    <name type="scientific">Candidatus Methanomethylicus mesodigestus</name>
    <dbReference type="NCBI Taxonomy" id="1867258"/>
    <lineage>
        <taxon>Archaea</taxon>
        <taxon>Thermoproteota</taxon>
        <taxon>Methanosuratincolia</taxon>
        <taxon>Candidatus Methanomethylicales</taxon>
        <taxon>Candidatus Methanomethylicaceae</taxon>
        <taxon>Candidatus Methanomethylicus</taxon>
    </lineage>
</organism>
<feature type="domain" description="HTH dtxR-type" evidence="1">
    <location>
        <begin position="59"/>
        <end position="106"/>
    </location>
</feature>
<accession>A0A7C3J432</accession>
<sequence>MDDQVIRGRLVHVDEDMMNIFLEDCIDLAGKVSPASVVMGSSISHINIISLPTGESLEEKVFELIENNGDMTVKEIAKMLNAKPSSVKQALSRLRKKGLVNAKKERRTKIKRSSRR</sequence>
<gene>
    <name evidence="2" type="ORF">ENS19_01910</name>
</gene>
<dbReference type="SUPFAM" id="SSF46785">
    <property type="entry name" value="Winged helix' DNA-binding domain"/>
    <property type="match status" value="1"/>
</dbReference>
<dbReference type="CDD" id="cd00090">
    <property type="entry name" value="HTH_ARSR"/>
    <property type="match status" value="1"/>
</dbReference>
<dbReference type="GO" id="GO:0003677">
    <property type="term" value="F:DNA binding"/>
    <property type="evidence" value="ECO:0007669"/>
    <property type="project" value="InterPro"/>
</dbReference>
<dbReference type="InterPro" id="IPR022687">
    <property type="entry name" value="HTH_DTXR"/>
</dbReference>
<name>A0A7C3J432_9CREN</name>
<proteinExistence type="predicted"/>
<reference evidence="2" key="1">
    <citation type="journal article" date="2020" name="mSystems">
        <title>Genome- and Community-Level Interaction Insights into Carbon Utilization and Element Cycling Functions of Hydrothermarchaeota in Hydrothermal Sediment.</title>
        <authorList>
            <person name="Zhou Z."/>
            <person name="Liu Y."/>
            <person name="Xu W."/>
            <person name="Pan J."/>
            <person name="Luo Z.H."/>
            <person name="Li M."/>
        </authorList>
    </citation>
    <scope>NUCLEOTIDE SEQUENCE [LARGE SCALE GENOMIC DNA]</scope>
    <source>
        <strain evidence="2">SpSt-468</strain>
    </source>
</reference>
<dbReference type="Gene3D" id="2.30.30.100">
    <property type="match status" value="1"/>
</dbReference>
<dbReference type="AlphaFoldDB" id="A0A7C3J432"/>
<dbReference type="Gene3D" id="1.10.10.10">
    <property type="entry name" value="Winged helix-like DNA-binding domain superfamily/Winged helix DNA-binding domain"/>
    <property type="match status" value="1"/>
</dbReference>
<dbReference type="InterPro" id="IPR036390">
    <property type="entry name" value="WH_DNA-bd_sf"/>
</dbReference>
<dbReference type="InterPro" id="IPR036388">
    <property type="entry name" value="WH-like_DNA-bd_sf"/>
</dbReference>
<comment type="caution">
    <text evidence="2">The sequence shown here is derived from an EMBL/GenBank/DDBJ whole genome shotgun (WGS) entry which is preliminary data.</text>
</comment>
<dbReference type="InterPro" id="IPR011991">
    <property type="entry name" value="ArsR-like_HTH"/>
</dbReference>
<protein>
    <submittedName>
        <fullName evidence="2">Winged helix-turn-helix transcriptional regulator</fullName>
    </submittedName>
</protein>
<evidence type="ECO:0000313" key="2">
    <source>
        <dbReference type="EMBL" id="HFK20017.1"/>
    </source>
</evidence>
<dbReference type="EMBL" id="DSTX01000002">
    <property type="protein sequence ID" value="HFK20017.1"/>
    <property type="molecule type" value="Genomic_DNA"/>
</dbReference>